<keyword evidence="4" id="KW-1185">Reference proteome</keyword>
<reference evidence="3" key="2">
    <citation type="submission" date="2025-09" db="UniProtKB">
        <authorList>
            <consortium name="Ensembl"/>
        </authorList>
    </citation>
    <scope>IDENTIFICATION</scope>
</reference>
<protein>
    <recommendedName>
        <fullName evidence="2">LAMB1/2/3/4 helical domain-containing protein</fullName>
    </recommendedName>
</protein>
<keyword evidence="1" id="KW-0175">Coiled coil</keyword>
<feature type="coiled-coil region" evidence="1">
    <location>
        <begin position="14"/>
        <end position="73"/>
    </location>
</feature>
<feature type="domain" description="LAMB1/2/3/4 helical" evidence="2">
    <location>
        <begin position="22"/>
        <end position="139"/>
    </location>
</feature>
<dbReference type="Ensembl" id="ENSMMOT00000009487.1">
    <property type="protein sequence ID" value="ENSMMOP00000009321.1"/>
    <property type="gene ID" value="ENSMMOG00000007214.1"/>
</dbReference>
<dbReference type="InterPro" id="IPR056558">
    <property type="entry name" value="LAMB1-4_helical"/>
</dbReference>
<dbReference type="AlphaFoldDB" id="A0A3Q3W0C2"/>
<dbReference type="Proteomes" id="UP000261620">
    <property type="component" value="Unplaced"/>
</dbReference>
<proteinExistence type="predicted"/>
<evidence type="ECO:0000313" key="3">
    <source>
        <dbReference type="Ensembl" id="ENSMMOP00000009321.1"/>
    </source>
</evidence>
<evidence type="ECO:0000313" key="4">
    <source>
        <dbReference type="Proteomes" id="UP000261620"/>
    </source>
</evidence>
<feature type="coiled-coil region" evidence="1">
    <location>
        <begin position="231"/>
        <end position="318"/>
    </location>
</feature>
<sequence>RNMDQEILAAMQEVDKLSRMVWEANNRANEAKANAMEVLIKSNRSKERVEQNNEQLRNLIKDIRDLLNNEKADASVIEAVANEVLALEMPTSTEKLQELTREIREKVGSLTSVETILSQSADDIQAAEALLRQAKVASEQASSMMETAEVAKAALDETERAQSIAKDALELAYNNTKGTLDLVKSVSAAWPSRWRTYMHSYTHPYHSSYLNSGGQFFISLIIKKTLAYVCVKEFDVEVKDKLEEVEDLVEDKGESVLQARSRADKLQQEAKELLIQSGRKLQRLEELERSYESNQRILEAKAAELVELEQTVRRVLEEISHKVTLYSTCL</sequence>
<organism evidence="3 4">
    <name type="scientific">Mola mola</name>
    <name type="common">Ocean sunfish</name>
    <name type="synonym">Tetraodon mola</name>
    <dbReference type="NCBI Taxonomy" id="94237"/>
    <lineage>
        <taxon>Eukaryota</taxon>
        <taxon>Metazoa</taxon>
        <taxon>Chordata</taxon>
        <taxon>Craniata</taxon>
        <taxon>Vertebrata</taxon>
        <taxon>Euteleostomi</taxon>
        <taxon>Actinopterygii</taxon>
        <taxon>Neopterygii</taxon>
        <taxon>Teleostei</taxon>
        <taxon>Neoteleostei</taxon>
        <taxon>Acanthomorphata</taxon>
        <taxon>Eupercaria</taxon>
        <taxon>Tetraodontiformes</taxon>
        <taxon>Molidae</taxon>
        <taxon>Mola</taxon>
    </lineage>
</organism>
<evidence type="ECO:0000256" key="1">
    <source>
        <dbReference type="SAM" id="Coils"/>
    </source>
</evidence>
<dbReference type="Pfam" id="PF23219">
    <property type="entry name" value="LAMB1"/>
    <property type="match status" value="1"/>
</dbReference>
<evidence type="ECO:0000259" key="2">
    <source>
        <dbReference type="Pfam" id="PF23219"/>
    </source>
</evidence>
<accession>A0A3Q3W0C2</accession>
<name>A0A3Q3W0C2_MOLML</name>
<reference evidence="3" key="1">
    <citation type="submission" date="2025-08" db="UniProtKB">
        <authorList>
            <consortium name="Ensembl"/>
        </authorList>
    </citation>
    <scope>IDENTIFICATION</scope>
</reference>